<evidence type="ECO:0000256" key="5">
    <source>
        <dbReference type="ARBA" id="ARBA00023242"/>
    </source>
</evidence>
<feature type="compositionally biased region" description="Basic and acidic residues" evidence="7">
    <location>
        <begin position="288"/>
        <end position="316"/>
    </location>
</feature>
<evidence type="ECO:0000256" key="3">
    <source>
        <dbReference type="ARBA" id="ARBA00022517"/>
    </source>
</evidence>
<dbReference type="AlphaFoldDB" id="A0A9Q5HWW5"/>
<evidence type="ECO:0000256" key="1">
    <source>
        <dbReference type="ARBA" id="ARBA00004604"/>
    </source>
</evidence>
<feature type="compositionally biased region" description="Acidic residues" evidence="7">
    <location>
        <begin position="381"/>
        <end position="417"/>
    </location>
</feature>
<feature type="compositionally biased region" description="Basic residues" evidence="7">
    <location>
        <begin position="24"/>
        <end position="33"/>
    </location>
</feature>
<comment type="caution">
    <text evidence="8">The sequence shown here is derived from an EMBL/GenBank/DDBJ whole genome shotgun (WGS) entry which is preliminary data.</text>
</comment>
<protein>
    <submittedName>
        <fullName evidence="8">Nop14-like protein</fullName>
    </submittedName>
</protein>
<sequence>MAKGSQLTQLKSALAQAGLNRQPHSSKKRKHGAVSRETDKDKKAQKLHEINQRLNPFDVKVTKLKHDVGGRKIKGAAGKPQASKQAGIEQRRKTLLKEYEQRNHSGGIIDRRFGENDPAMTPEERMLERFTKERQRAAKGVAFNLEDEDELTHYGQSLSKIDDFDDAGLGLDDDGDEESDGKIDKDTVKRVHFGGFEDEEKEGEEGEPPRKKSKAEVMAEVIAKSKQHKAQAQRQLDADARHQLDEELNDIRGLLFANGNADAVSSELAKENKDEDLDYDQHVRELALDKRAKPKDRTKTEEELALEAKEALEKAERKRQRRMMGEDDESSEDESGRSGKRLRRTAAADDLDDDFVDEDKVEWDGLGAGLEADASEKEQSSDEEVEEGAEDSSKNDEDEDDADEGFEESDEAADSDADSLAPGSKLTTTKKCKGKAVGQELPFTFTCPETFDDFLEIIEDIDEKDVPTVIQRIRTLYHPSLGQDNKFKLQALTGVLIDYILHVTAPPTPSFQLLPLLLPHIRSLTKSYPIESANYFISKLKLMQKNLTRGLSKGATSLDSKTWPGTSELALLWFISHAWPASDMKHPVVSPARLLMGAYLGLGRVRSLNDIASGLFLSTLFLQYEEYSKRLVPEVTVFLLNTILHLAPHSFKDAESIPGSFPSPDFKGALCRTLQVSKTAARDLLPHPPNLVKLLAEDTIDSEQNKVDLFVTSLDLMRNTADLYKGSDGFIEMFQPAMEILQSISTAWTSEPVKAKVANTKDTINRLLKFARQSRKPLALQAHKPIPIATYIPKFESHSSGYLRKNDPDQERAAATKLRYQYKQERKGAIRELRKDARFMASIKEKEQQEKDRSYTDRMNKVFASIERERAEQKKMEKEKAKEKRRAGRK</sequence>
<keyword evidence="4" id="KW-0698">rRNA processing</keyword>
<dbReference type="PANTHER" id="PTHR23183:SF0">
    <property type="entry name" value="NUCLEOLAR PROTEIN 14"/>
    <property type="match status" value="1"/>
</dbReference>
<dbReference type="GO" id="GO:0030490">
    <property type="term" value="P:maturation of SSU-rRNA"/>
    <property type="evidence" value="ECO:0007669"/>
    <property type="project" value="TreeGrafter"/>
</dbReference>
<feature type="compositionally biased region" description="Polar residues" evidence="7">
    <location>
        <begin position="1"/>
        <end position="11"/>
    </location>
</feature>
<feature type="compositionally biased region" description="Basic and acidic residues" evidence="7">
    <location>
        <begin position="34"/>
        <end position="51"/>
    </location>
</feature>
<accession>A0A9Q5HWW5</accession>
<dbReference type="Proteomes" id="UP000757232">
    <property type="component" value="Unassembled WGS sequence"/>
</dbReference>
<feature type="compositionally biased region" description="Acidic residues" evidence="7">
    <location>
        <begin position="163"/>
        <end position="179"/>
    </location>
</feature>
<feature type="compositionally biased region" description="Acidic residues" evidence="7">
    <location>
        <begin position="196"/>
        <end position="206"/>
    </location>
</feature>
<evidence type="ECO:0000313" key="9">
    <source>
        <dbReference type="Proteomes" id="UP000757232"/>
    </source>
</evidence>
<feature type="compositionally biased region" description="Basic and acidic residues" evidence="7">
    <location>
        <begin position="180"/>
        <end position="189"/>
    </location>
</feature>
<feature type="compositionally biased region" description="Basic and acidic residues" evidence="7">
    <location>
        <begin position="99"/>
        <end position="115"/>
    </location>
</feature>
<dbReference type="GO" id="GO:0030692">
    <property type="term" value="C:Noc4p-Nop14p complex"/>
    <property type="evidence" value="ECO:0007669"/>
    <property type="project" value="TreeGrafter"/>
</dbReference>
<keyword evidence="3" id="KW-0690">Ribosome biogenesis</keyword>
<evidence type="ECO:0000256" key="6">
    <source>
        <dbReference type="ARBA" id="ARBA00024695"/>
    </source>
</evidence>
<comment type="subcellular location">
    <subcellularLocation>
        <location evidence="1">Nucleus</location>
        <location evidence="1">Nucleolus</location>
    </subcellularLocation>
</comment>
<keyword evidence="9" id="KW-1185">Reference proteome</keyword>
<feature type="compositionally biased region" description="Basic and acidic residues" evidence="7">
    <location>
        <begin position="866"/>
        <end position="882"/>
    </location>
</feature>
<feature type="region of interest" description="Disordered" evidence="7">
    <location>
        <begin position="866"/>
        <end position="890"/>
    </location>
</feature>
<gene>
    <name evidence="8" type="ORF">A7U60_g5426</name>
</gene>
<comment type="similarity">
    <text evidence="2">Belongs to the NOP14 family.</text>
</comment>
<dbReference type="InterPro" id="IPR007276">
    <property type="entry name" value="Nop14"/>
</dbReference>
<feature type="compositionally biased region" description="Acidic residues" evidence="7">
    <location>
        <begin position="349"/>
        <end position="361"/>
    </location>
</feature>
<proteinExistence type="inferred from homology"/>
<evidence type="ECO:0000256" key="2">
    <source>
        <dbReference type="ARBA" id="ARBA00007466"/>
    </source>
</evidence>
<dbReference type="PANTHER" id="PTHR23183">
    <property type="entry name" value="NOP14"/>
    <property type="match status" value="1"/>
</dbReference>
<dbReference type="OrthoDB" id="441771at2759"/>
<feature type="region of interest" description="Disordered" evidence="7">
    <location>
        <begin position="99"/>
        <end position="122"/>
    </location>
</feature>
<keyword evidence="5" id="KW-0539">Nucleus</keyword>
<evidence type="ECO:0000256" key="7">
    <source>
        <dbReference type="SAM" id="MobiDB-lite"/>
    </source>
</evidence>
<comment type="function">
    <text evidence="6">Involved in nucleolar processing of pre-18S ribosomal RNA. Has a role in the nuclear export of 40S pre-ribosomal subunit to the cytoplasm.</text>
</comment>
<name>A0A9Q5HWW5_SANBA</name>
<dbReference type="Pfam" id="PF04147">
    <property type="entry name" value="Nop14"/>
    <property type="match status" value="1"/>
</dbReference>
<reference evidence="8" key="1">
    <citation type="submission" date="2016-06" db="EMBL/GenBank/DDBJ databases">
        <title>Draft Genome sequence of the fungus Inonotus baumii.</title>
        <authorList>
            <person name="Zhu H."/>
            <person name="Lin W."/>
        </authorList>
    </citation>
    <scope>NUCLEOTIDE SEQUENCE</scope>
    <source>
        <strain evidence="8">821</strain>
    </source>
</reference>
<feature type="region of interest" description="Disordered" evidence="7">
    <location>
        <begin position="288"/>
        <end position="425"/>
    </location>
</feature>
<feature type="region of interest" description="Disordered" evidence="7">
    <location>
        <begin position="1"/>
        <end position="54"/>
    </location>
</feature>
<evidence type="ECO:0000256" key="4">
    <source>
        <dbReference type="ARBA" id="ARBA00022552"/>
    </source>
</evidence>
<dbReference type="GO" id="GO:0032040">
    <property type="term" value="C:small-subunit processome"/>
    <property type="evidence" value="ECO:0007669"/>
    <property type="project" value="InterPro"/>
</dbReference>
<feature type="region of interest" description="Disordered" evidence="7">
    <location>
        <begin position="70"/>
        <end position="89"/>
    </location>
</feature>
<evidence type="ECO:0000313" key="8">
    <source>
        <dbReference type="EMBL" id="OCB87521.1"/>
    </source>
</evidence>
<organism evidence="8 9">
    <name type="scientific">Sanghuangporus baumii</name>
    <name type="common">Phellinus baumii</name>
    <dbReference type="NCBI Taxonomy" id="108892"/>
    <lineage>
        <taxon>Eukaryota</taxon>
        <taxon>Fungi</taxon>
        <taxon>Dikarya</taxon>
        <taxon>Basidiomycota</taxon>
        <taxon>Agaricomycotina</taxon>
        <taxon>Agaricomycetes</taxon>
        <taxon>Hymenochaetales</taxon>
        <taxon>Hymenochaetaceae</taxon>
        <taxon>Sanghuangporus</taxon>
    </lineage>
</organism>
<feature type="region of interest" description="Disordered" evidence="7">
    <location>
        <begin position="157"/>
        <end position="215"/>
    </location>
</feature>
<dbReference type="EMBL" id="LNZH02000191">
    <property type="protein sequence ID" value="OCB87521.1"/>
    <property type="molecule type" value="Genomic_DNA"/>
</dbReference>